<organism evidence="1 2">
    <name type="scientific">Aquimarina litoralis</name>
    <dbReference type="NCBI Taxonomy" id="584605"/>
    <lineage>
        <taxon>Bacteria</taxon>
        <taxon>Pseudomonadati</taxon>
        <taxon>Bacteroidota</taxon>
        <taxon>Flavobacteriia</taxon>
        <taxon>Flavobacteriales</taxon>
        <taxon>Flavobacteriaceae</taxon>
        <taxon>Aquimarina</taxon>
    </lineage>
</organism>
<proteinExistence type="predicted"/>
<name>A0ABP3TR28_9FLAO</name>
<gene>
    <name evidence="1" type="ORF">GCM10009430_11790</name>
</gene>
<accession>A0ABP3TR28</accession>
<dbReference type="Proteomes" id="UP001501758">
    <property type="component" value="Unassembled WGS sequence"/>
</dbReference>
<dbReference type="RefSeq" id="WP_343911415.1">
    <property type="nucleotide sequence ID" value="NZ_BAAAGE010000001.1"/>
</dbReference>
<dbReference type="SUPFAM" id="SSF51126">
    <property type="entry name" value="Pectin lyase-like"/>
    <property type="match status" value="1"/>
</dbReference>
<evidence type="ECO:0000313" key="1">
    <source>
        <dbReference type="EMBL" id="GAA0716265.1"/>
    </source>
</evidence>
<keyword evidence="2" id="KW-1185">Reference proteome</keyword>
<evidence type="ECO:0000313" key="2">
    <source>
        <dbReference type="Proteomes" id="UP001501758"/>
    </source>
</evidence>
<protein>
    <recommendedName>
        <fullName evidence="3">Pectate lyase superfamily protein domain-containing protein</fullName>
    </recommendedName>
</protein>
<comment type="caution">
    <text evidence="1">The sequence shown here is derived from an EMBL/GenBank/DDBJ whole genome shotgun (WGS) entry which is preliminary data.</text>
</comment>
<evidence type="ECO:0008006" key="3">
    <source>
        <dbReference type="Google" id="ProtNLM"/>
    </source>
</evidence>
<sequence>MRIISLSNLYIIICLLFTSMISTTWSQDTYSIQDLANNKGPFIPDYSYAGYHFGEKEIEIPKNITVLEAIDFGVISNDKKDDSRALKKAFKKAHSVEGPVLIQLPKGRIIISEIFYFERSNIILNGYGTGDLGTEIYCPRPLMYLEDPEDLKELREYLVTLGKIQKEKENNISIPFSQYAWSGGMFWTRVPGVRVKSYLQKYNLQPTILGTICSAKRADLIFKTNKNHELKVGDIVEIQWFNKQGENGKLLNELYGNEDLKIGSHHWSYPELPLVRQQVKIEKIKKNIITIKSPLLLNILPEYEVRVIEWKYLEEVGIQNFKITFPFSNYIAHHVEQGYNGIYLTRVFNSWVKNVVIDNADSGVLTEAVANITIQDIVTKGKKKAHYTVQMGGVHNVLVKNLSVYNDSVHPLSFNTFSTKSVYSNCKIFKNPILDQHSGVNHQNLFDNIKVDIHAIGDDTYPLFAGGGAGYWKPSHGSYSTFWNIEVNFLNNTEQKKSIILNGMNDGSNARLIGVWGNRKMTVTYKTDAYVDFGNKKMELIPSLYEYQLDKRMNM</sequence>
<reference evidence="2" key="1">
    <citation type="journal article" date="2019" name="Int. J. Syst. Evol. Microbiol.">
        <title>The Global Catalogue of Microorganisms (GCM) 10K type strain sequencing project: providing services to taxonomists for standard genome sequencing and annotation.</title>
        <authorList>
            <consortium name="The Broad Institute Genomics Platform"/>
            <consortium name="The Broad Institute Genome Sequencing Center for Infectious Disease"/>
            <person name="Wu L."/>
            <person name="Ma J."/>
        </authorList>
    </citation>
    <scope>NUCLEOTIDE SEQUENCE [LARGE SCALE GENOMIC DNA]</scope>
    <source>
        <strain evidence="2">JCM 15974</strain>
    </source>
</reference>
<dbReference type="InterPro" id="IPR011050">
    <property type="entry name" value="Pectin_lyase_fold/virulence"/>
</dbReference>
<dbReference type="EMBL" id="BAAAGE010000001">
    <property type="protein sequence ID" value="GAA0716265.1"/>
    <property type="molecule type" value="Genomic_DNA"/>
</dbReference>